<dbReference type="InterPro" id="IPR050430">
    <property type="entry name" value="Peptidase_S1"/>
</dbReference>
<dbReference type="GO" id="GO:0006508">
    <property type="term" value="P:proteolysis"/>
    <property type="evidence" value="ECO:0007669"/>
    <property type="project" value="InterPro"/>
</dbReference>
<evidence type="ECO:0000256" key="1">
    <source>
        <dbReference type="ARBA" id="ARBA00007664"/>
    </source>
</evidence>
<reference evidence="5" key="1">
    <citation type="submission" date="2020-12" db="EMBL/GenBank/DDBJ databases">
        <authorList>
            <person name="Iha C."/>
        </authorList>
    </citation>
    <scope>NUCLEOTIDE SEQUENCE</scope>
</reference>
<dbReference type="SMART" id="SM00020">
    <property type="entry name" value="Tryp_SPc"/>
    <property type="match status" value="1"/>
</dbReference>
<comment type="similarity">
    <text evidence="1">Belongs to the peptidase S1 family.</text>
</comment>
<dbReference type="PROSITE" id="PS00134">
    <property type="entry name" value="TRYPSIN_HIS"/>
    <property type="match status" value="1"/>
</dbReference>
<accession>A0A8S1JD77</accession>
<dbReference type="InterPro" id="IPR009003">
    <property type="entry name" value="Peptidase_S1_PA"/>
</dbReference>
<dbReference type="PANTHER" id="PTHR24276:SF98">
    <property type="entry name" value="FI18310P1-RELATED"/>
    <property type="match status" value="1"/>
</dbReference>
<evidence type="ECO:0000313" key="5">
    <source>
        <dbReference type="EMBL" id="CAD7704095.1"/>
    </source>
</evidence>
<dbReference type="EMBL" id="CAJHUC010002631">
    <property type="protein sequence ID" value="CAD7704095.1"/>
    <property type="molecule type" value="Genomic_DNA"/>
</dbReference>
<evidence type="ECO:0000313" key="6">
    <source>
        <dbReference type="Proteomes" id="UP000708148"/>
    </source>
</evidence>
<keyword evidence="6" id="KW-1185">Reference proteome</keyword>
<feature type="domain" description="Peptidase S1" evidence="4">
    <location>
        <begin position="1"/>
        <end position="273"/>
    </location>
</feature>
<dbReference type="OrthoDB" id="6339452at2759"/>
<protein>
    <recommendedName>
        <fullName evidence="4">Peptidase S1 domain-containing protein</fullName>
    </recommendedName>
</protein>
<dbReference type="InterPro" id="IPR001254">
    <property type="entry name" value="Trypsin_dom"/>
</dbReference>
<dbReference type="FunFam" id="2.40.10.10:FF:000068">
    <property type="entry name" value="transmembrane protease serine 2"/>
    <property type="match status" value="1"/>
</dbReference>
<dbReference type="Proteomes" id="UP000708148">
    <property type="component" value="Unassembled WGS sequence"/>
</dbReference>
<comment type="caution">
    <text evidence="5">The sequence shown here is derived from an EMBL/GenBank/DDBJ whole genome shotgun (WGS) entry which is preliminary data.</text>
</comment>
<dbReference type="Pfam" id="PF00089">
    <property type="entry name" value="Trypsin"/>
    <property type="match status" value="1"/>
</dbReference>
<dbReference type="InterPro" id="IPR043504">
    <property type="entry name" value="Peptidase_S1_PA_chymotrypsin"/>
</dbReference>
<dbReference type="PRINTS" id="PR00722">
    <property type="entry name" value="CHYMOTRYPSIN"/>
</dbReference>
<evidence type="ECO:0000259" key="4">
    <source>
        <dbReference type="PROSITE" id="PS50240"/>
    </source>
</evidence>
<dbReference type="AlphaFoldDB" id="A0A8S1JD77"/>
<sequence>MGGRRAWLAALCLAACLGSGLVAAVEEEANSENCGTGSLSFFSAPAERSRWPWMVSLRHPIFNQHVCGGTLVAAEWVLTAAHCVDPVHGSTTAVNNPIAWINGLELNNASDFAERINVTQTLPHPMFQNLMHDPYDVALLKLEQPSNVTAVKLAPMNSMLVEDDWLANMGWARSTARGPFASSMQEFLLDFVDQEVCDAETEPSTGMVCAGNGMADACSDSGTPLVRVLCPGADEQIGVTPNPAGECGASGAPSTYASLTNPDVREFITDTLSEDKS</sequence>
<dbReference type="SUPFAM" id="SSF50494">
    <property type="entry name" value="Trypsin-like serine proteases"/>
    <property type="match status" value="1"/>
</dbReference>
<evidence type="ECO:0000256" key="3">
    <source>
        <dbReference type="SAM" id="SignalP"/>
    </source>
</evidence>
<dbReference type="InterPro" id="IPR001314">
    <property type="entry name" value="Peptidase_S1A"/>
</dbReference>
<dbReference type="PANTHER" id="PTHR24276">
    <property type="entry name" value="POLYSERASE-RELATED"/>
    <property type="match status" value="1"/>
</dbReference>
<feature type="signal peptide" evidence="3">
    <location>
        <begin position="1"/>
        <end position="24"/>
    </location>
</feature>
<keyword evidence="2" id="KW-1015">Disulfide bond</keyword>
<feature type="chain" id="PRO_5035854243" description="Peptidase S1 domain-containing protein" evidence="3">
    <location>
        <begin position="25"/>
        <end position="277"/>
    </location>
</feature>
<dbReference type="GO" id="GO:0004252">
    <property type="term" value="F:serine-type endopeptidase activity"/>
    <property type="evidence" value="ECO:0007669"/>
    <property type="project" value="InterPro"/>
</dbReference>
<organism evidence="5 6">
    <name type="scientific">Ostreobium quekettii</name>
    <dbReference type="NCBI Taxonomy" id="121088"/>
    <lineage>
        <taxon>Eukaryota</taxon>
        <taxon>Viridiplantae</taxon>
        <taxon>Chlorophyta</taxon>
        <taxon>core chlorophytes</taxon>
        <taxon>Ulvophyceae</taxon>
        <taxon>TCBD clade</taxon>
        <taxon>Bryopsidales</taxon>
        <taxon>Ostreobineae</taxon>
        <taxon>Ostreobiaceae</taxon>
        <taxon>Ostreobium</taxon>
    </lineage>
</organism>
<dbReference type="Gene3D" id="2.40.10.10">
    <property type="entry name" value="Trypsin-like serine proteases"/>
    <property type="match status" value="1"/>
</dbReference>
<evidence type="ECO:0000256" key="2">
    <source>
        <dbReference type="ARBA" id="ARBA00023157"/>
    </source>
</evidence>
<proteinExistence type="inferred from homology"/>
<keyword evidence="3" id="KW-0732">Signal</keyword>
<dbReference type="InterPro" id="IPR018114">
    <property type="entry name" value="TRYPSIN_HIS"/>
</dbReference>
<gene>
    <name evidence="5" type="ORF">OSTQU699_LOCUS9452</name>
</gene>
<dbReference type="CDD" id="cd00190">
    <property type="entry name" value="Tryp_SPc"/>
    <property type="match status" value="1"/>
</dbReference>
<dbReference type="PROSITE" id="PS50240">
    <property type="entry name" value="TRYPSIN_DOM"/>
    <property type="match status" value="1"/>
</dbReference>
<name>A0A8S1JD77_9CHLO</name>